<gene>
    <name evidence="1" type="ORF">Pta02_23710</name>
</gene>
<dbReference type="Proteomes" id="UP000634476">
    <property type="component" value="Unassembled WGS sequence"/>
</dbReference>
<reference evidence="1" key="1">
    <citation type="submission" date="2021-01" db="EMBL/GenBank/DDBJ databases">
        <title>Whole genome shotgun sequence of Planobispora takensis NBRC 109077.</title>
        <authorList>
            <person name="Komaki H."/>
            <person name="Tamura T."/>
        </authorList>
    </citation>
    <scope>NUCLEOTIDE SEQUENCE</scope>
    <source>
        <strain evidence="1">NBRC 109077</strain>
    </source>
</reference>
<dbReference type="RefSeq" id="WP_203874794.1">
    <property type="nucleotide sequence ID" value="NZ_BOOK01000016.1"/>
</dbReference>
<comment type="caution">
    <text evidence="1">The sequence shown here is derived from an EMBL/GenBank/DDBJ whole genome shotgun (WGS) entry which is preliminary data.</text>
</comment>
<sequence length="78" mass="8435">MRIESRATSLSWIPSEAVKGYTRTMSAAGISHYDSPPPDVLGDLEEMRDADAFRFANRIRSGPALPSGRAFPSGPVRG</sequence>
<protein>
    <submittedName>
        <fullName evidence="1">Uncharacterized protein</fullName>
    </submittedName>
</protein>
<accession>A0A8J3SX38</accession>
<organism evidence="1 2">
    <name type="scientific">Planobispora takensis</name>
    <dbReference type="NCBI Taxonomy" id="1367882"/>
    <lineage>
        <taxon>Bacteria</taxon>
        <taxon>Bacillati</taxon>
        <taxon>Actinomycetota</taxon>
        <taxon>Actinomycetes</taxon>
        <taxon>Streptosporangiales</taxon>
        <taxon>Streptosporangiaceae</taxon>
        <taxon>Planobispora</taxon>
    </lineage>
</organism>
<keyword evidence="2" id="KW-1185">Reference proteome</keyword>
<dbReference type="EMBL" id="BOOK01000016">
    <property type="protein sequence ID" value="GII00363.1"/>
    <property type="molecule type" value="Genomic_DNA"/>
</dbReference>
<name>A0A8J3SX38_9ACTN</name>
<evidence type="ECO:0000313" key="2">
    <source>
        <dbReference type="Proteomes" id="UP000634476"/>
    </source>
</evidence>
<proteinExistence type="predicted"/>
<evidence type="ECO:0000313" key="1">
    <source>
        <dbReference type="EMBL" id="GII00363.1"/>
    </source>
</evidence>
<dbReference type="AlphaFoldDB" id="A0A8J3SX38"/>